<comment type="caution">
    <text evidence="1">The sequence shown here is derived from an EMBL/GenBank/DDBJ whole genome shotgun (WGS) entry which is preliminary data.</text>
</comment>
<dbReference type="InterPro" id="IPR043502">
    <property type="entry name" value="DNA/RNA_pol_sf"/>
</dbReference>
<dbReference type="InterPro" id="IPR050951">
    <property type="entry name" value="Retrovirus_Pol_polyprotein"/>
</dbReference>
<dbReference type="EMBL" id="JARBHB010000002">
    <property type="protein sequence ID" value="KAJ8892206.1"/>
    <property type="molecule type" value="Genomic_DNA"/>
</dbReference>
<dbReference type="InterPro" id="IPR043128">
    <property type="entry name" value="Rev_trsase/Diguanyl_cyclase"/>
</dbReference>
<reference evidence="1 2" key="1">
    <citation type="submission" date="2023-02" db="EMBL/GenBank/DDBJ databases">
        <title>LHISI_Scaffold_Assembly.</title>
        <authorList>
            <person name="Stuart O.P."/>
            <person name="Cleave R."/>
            <person name="Magrath M.J.L."/>
            <person name="Mikheyev A.S."/>
        </authorList>
    </citation>
    <scope>NUCLEOTIDE SEQUENCE [LARGE SCALE GENOMIC DNA]</scope>
    <source>
        <strain evidence="1">Daus_M_001</strain>
        <tissue evidence="1">Leg muscle</tissue>
    </source>
</reference>
<dbReference type="PANTHER" id="PTHR37984">
    <property type="entry name" value="PROTEIN CBG26694"/>
    <property type="match status" value="1"/>
</dbReference>
<dbReference type="Gene3D" id="3.30.70.270">
    <property type="match status" value="1"/>
</dbReference>
<accession>A0ABQ9I791</accession>
<evidence type="ECO:0000313" key="2">
    <source>
        <dbReference type="Proteomes" id="UP001159363"/>
    </source>
</evidence>
<organism evidence="1 2">
    <name type="scientific">Dryococelus australis</name>
    <dbReference type="NCBI Taxonomy" id="614101"/>
    <lineage>
        <taxon>Eukaryota</taxon>
        <taxon>Metazoa</taxon>
        <taxon>Ecdysozoa</taxon>
        <taxon>Arthropoda</taxon>
        <taxon>Hexapoda</taxon>
        <taxon>Insecta</taxon>
        <taxon>Pterygota</taxon>
        <taxon>Neoptera</taxon>
        <taxon>Polyneoptera</taxon>
        <taxon>Phasmatodea</taxon>
        <taxon>Verophasmatodea</taxon>
        <taxon>Anareolatae</taxon>
        <taxon>Phasmatidae</taxon>
        <taxon>Eurycanthinae</taxon>
        <taxon>Dryococelus</taxon>
    </lineage>
</organism>
<dbReference type="Proteomes" id="UP001159363">
    <property type="component" value="Chromosome 2"/>
</dbReference>
<dbReference type="SUPFAM" id="SSF56672">
    <property type="entry name" value="DNA/RNA polymerases"/>
    <property type="match status" value="1"/>
</dbReference>
<keyword evidence="2" id="KW-1185">Reference proteome</keyword>
<evidence type="ECO:0000313" key="1">
    <source>
        <dbReference type="EMBL" id="KAJ8892206.1"/>
    </source>
</evidence>
<gene>
    <name evidence="1" type="ORF">PR048_004786</name>
</gene>
<sequence length="216" mass="24176">MISSAAKLDNYSGTPIPVVGKCHCYCMFIGSKASVVEFQVMEGNETNPPVLGLLTIKQYCLVRRVLTVATTGDTGEQSNSFDGDSDPIGPIDKVGNCQTSTKPTQWVNSLVVVRKPDNSLRICLDPFKLNKENVRGYFHNPLLKSWCPKCHTLKCSQHWMGSRIDDLIIWGKYHAEHDLRLQHVLQRAKSKCRFNGTEVKNLGHKLSAEGIFPDEE</sequence>
<protein>
    <submittedName>
        <fullName evidence="1">Uncharacterized protein</fullName>
    </submittedName>
</protein>
<proteinExistence type="predicted"/>
<name>A0ABQ9I791_9NEOP</name>
<dbReference type="PANTHER" id="PTHR37984:SF5">
    <property type="entry name" value="PROTEIN NYNRIN-LIKE"/>
    <property type="match status" value="1"/>
</dbReference>